<evidence type="ECO:0000313" key="1">
    <source>
        <dbReference type="EMBL" id="SMB78065.1"/>
    </source>
</evidence>
<organism evidence="1 2">
    <name type="scientific">Deinococcus hopiensis KR-140</name>
    <dbReference type="NCBI Taxonomy" id="695939"/>
    <lineage>
        <taxon>Bacteria</taxon>
        <taxon>Thermotogati</taxon>
        <taxon>Deinococcota</taxon>
        <taxon>Deinococci</taxon>
        <taxon>Deinococcales</taxon>
        <taxon>Deinococcaceae</taxon>
        <taxon>Deinococcus</taxon>
    </lineage>
</organism>
<dbReference type="PANTHER" id="PTHR32097:SF18">
    <property type="entry name" value="RING-TYPE DOMAIN-CONTAINING PROTEIN"/>
    <property type="match status" value="1"/>
</dbReference>
<gene>
    <name evidence="1" type="ORF">SAMN00790413_06476</name>
</gene>
<dbReference type="CDD" id="cd06974">
    <property type="entry name" value="TerD_like"/>
    <property type="match status" value="1"/>
</dbReference>
<proteinExistence type="predicted"/>
<dbReference type="OrthoDB" id="415622at2"/>
<dbReference type="Gene3D" id="2.60.60.30">
    <property type="entry name" value="sav2460 like domains"/>
    <property type="match status" value="1"/>
</dbReference>
<keyword evidence="2" id="KW-1185">Reference proteome</keyword>
<name>A0A1W1UAF8_9DEIO</name>
<reference evidence="1 2" key="1">
    <citation type="submission" date="2017-04" db="EMBL/GenBank/DDBJ databases">
        <authorList>
            <person name="Afonso C.L."/>
            <person name="Miller P.J."/>
            <person name="Scott M.A."/>
            <person name="Spackman E."/>
            <person name="Goraichik I."/>
            <person name="Dimitrov K.M."/>
            <person name="Suarez D.L."/>
            <person name="Swayne D.E."/>
        </authorList>
    </citation>
    <scope>NUCLEOTIDE SEQUENCE [LARGE SCALE GENOMIC DNA]</scope>
    <source>
        <strain evidence="1 2">KR-140</strain>
    </source>
</reference>
<sequence>MTTPQPKTAITPQIRAATLLRALGVIELPGFAGSERPSGQKVVGEILASGALPTPALIDALNAASTDQRRGALAYGVQALRDARGDAPSLPQLREFAFNQAADTGALFQARLAAWYGLSASDAEHCSVRQDLNVLPGTWGTQALGDQGPQRQRACATGILSSATQGACAICHMRVGDAQELLKLAVKDHQRRVDRPLPTRGVDLAPTGEALTRALQVALEQLAASSTPPSEQERSDLVALLQILLGEGVTAERLTAGLVARGMPQREVRALVMGNLIALSEDASVLGELQCGLGLLPTDLLRILDVWGGGSGTLARAPTSQEVSVLGQAFSRLGREVTPVASRLEPHVRVPRLSRAQRRAILGALEQSLSSLAQQGEAGQTLAWEALSRHSEAFKRVLRKLHVHERPRDYPHAAALAGLLSTGGKVSKLGTLRAEAAELARRVARQTPGEAGRARSLMGGVELAMDKGRIGDAAQLLATRPGLLGRSLDRLLREESRGKAGAPATLAALTSAAPRLTAAMVAGLHAHVGRRSMPDNTRSFRSRGKATTRALGDTRTPLHTELIGQVQNILENELLRRGAAAPELGLLELDPQVLGVRVAASARAASGGLEGLAPGSVLPLTPEGAEAATAARLFMHWAQKEGAGPIDLDLSAVAYNAQGQQIAQCTFSSLRAPGMVHSGDLRSAPLPAGATEYVDLNLAELRRSGATLVVASVYSYTSIPFSKMERASCGLMSRVDTGEGAREMDLSTVRLKFDLRGEQTSCTLLAIDLREVGCEKVIFLELAGDRGGYQVAERDPMGELALQATQLGSGMPLTLLITPHLARASQVRCGTYTWVCTEGESREDFARRAQLGLMECAEGLVPDSDIAVNVLQGPALLVTDQPRRALQPGDTIIALQPGITQPVGVAVYGLRGLLDTL</sequence>
<dbReference type="InterPro" id="IPR003325">
    <property type="entry name" value="TerD"/>
</dbReference>
<dbReference type="EMBL" id="FWWU01000002">
    <property type="protein sequence ID" value="SMB78065.1"/>
    <property type="molecule type" value="Genomic_DNA"/>
</dbReference>
<dbReference type="RefSeq" id="WP_084045083.1">
    <property type="nucleotide sequence ID" value="NZ_FWWU01000002.1"/>
</dbReference>
<dbReference type="Proteomes" id="UP000192582">
    <property type="component" value="Unassembled WGS sequence"/>
</dbReference>
<evidence type="ECO:0000313" key="2">
    <source>
        <dbReference type="Proteomes" id="UP000192582"/>
    </source>
</evidence>
<dbReference type="AlphaFoldDB" id="A0A1W1UAF8"/>
<dbReference type="STRING" id="695939.SAMN00790413_06476"/>
<accession>A0A1W1UAF8</accession>
<dbReference type="PANTHER" id="PTHR32097">
    <property type="entry name" value="CAMP-BINDING PROTEIN 1-RELATED"/>
    <property type="match status" value="1"/>
</dbReference>
<protein>
    <submittedName>
        <fullName evidence="1">Uncharacterized protein</fullName>
    </submittedName>
</protein>
<dbReference type="InterPro" id="IPR051324">
    <property type="entry name" value="Stress/Tellurium_Resist"/>
</dbReference>